<dbReference type="SUPFAM" id="SSF48452">
    <property type="entry name" value="TPR-like"/>
    <property type="match status" value="1"/>
</dbReference>
<evidence type="ECO:0000313" key="1">
    <source>
        <dbReference type="EMBL" id="BBY47707.1"/>
    </source>
</evidence>
<dbReference type="RefSeq" id="WP_163917601.1">
    <property type="nucleotide sequence ID" value="NZ_AP022593.1"/>
</dbReference>
<keyword evidence="2" id="KW-1185">Reference proteome</keyword>
<dbReference type="InterPro" id="IPR011990">
    <property type="entry name" value="TPR-like_helical_dom_sf"/>
</dbReference>
<accession>A0A7I7RT30</accession>
<proteinExistence type="predicted"/>
<name>A0A7I7RT30_9MYCO</name>
<gene>
    <name evidence="1" type="ORF">MARA_11750</name>
</gene>
<organism evidence="1 2">
    <name type="scientific">Mycolicibacterium arabiense</name>
    <dbReference type="NCBI Taxonomy" id="1286181"/>
    <lineage>
        <taxon>Bacteria</taxon>
        <taxon>Bacillati</taxon>
        <taxon>Actinomycetota</taxon>
        <taxon>Actinomycetes</taxon>
        <taxon>Mycobacteriales</taxon>
        <taxon>Mycobacteriaceae</taxon>
        <taxon>Mycolicibacterium</taxon>
    </lineage>
</organism>
<evidence type="ECO:0008006" key="3">
    <source>
        <dbReference type="Google" id="ProtNLM"/>
    </source>
</evidence>
<evidence type="ECO:0000313" key="2">
    <source>
        <dbReference type="Proteomes" id="UP000467428"/>
    </source>
</evidence>
<dbReference type="Proteomes" id="UP000467428">
    <property type="component" value="Chromosome"/>
</dbReference>
<dbReference type="EMBL" id="AP022593">
    <property type="protein sequence ID" value="BBY47707.1"/>
    <property type="molecule type" value="Genomic_DNA"/>
</dbReference>
<dbReference type="KEGG" id="marz:MARA_11750"/>
<reference evidence="1 2" key="1">
    <citation type="journal article" date="2019" name="Emerg. Microbes Infect.">
        <title>Comprehensive subspecies identification of 175 nontuberculous mycobacteria species based on 7547 genomic profiles.</title>
        <authorList>
            <person name="Matsumoto Y."/>
            <person name="Kinjo T."/>
            <person name="Motooka D."/>
            <person name="Nabeya D."/>
            <person name="Jung N."/>
            <person name="Uechi K."/>
            <person name="Horii T."/>
            <person name="Iida T."/>
            <person name="Fujita J."/>
            <person name="Nakamura S."/>
        </authorList>
    </citation>
    <scope>NUCLEOTIDE SEQUENCE [LARGE SCALE GENOMIC DNA]</scope>
    <source>
        <strain evidence="1 2">JCM 18538</strain>
    </source>
</reference>
<dbReference type="AlphaFoldDB" id="A0A7I7RT30"/>
<geneLocation type="plasmid" evidence="2">
    <name>pjcm18538 dna</name>
</geneLocation>
<protein>
    <recommendedName>
        <fullName evidence="3">Tetratricopeptide repeat family protein</fullName>
    </recommendedName>
</protein>
<sequence length="580" mass="63622">MSIPGELERARHLALAADETSAKELLLSLMPRIEEADRDDLMLEVLAQLDELYLVRTAYEGVREGIRRIRECLAVYASVLDGTAAPDVIDRTTMSTDAILHMTCRYGRRAQALEVGLLAALGDHEGAAAALVLLDGMASGEWSAPQFADLASEHAYLGTLARIQCAAALCEDDMHVKSIPLWRSVIEDVDTGSTGEDDDNLFVLGAVGYARFCIETGRLAEAEPWLQRAGARAQARGWDLPVSRTKLERATVCWARGDQLSTERLLMEAYPVIAEYARAHDVSRCWLYFGLTRMGAGALQAADESWEHAERHWRELGRPLHIHRILLQRSWIAIIRGRFQDAIDMVERARACLDESPRSSWVAYARLDDHLGTVWRSDALADLGFDGAGHADDDWAELEARYRASLGATHAEPGSPRFASAMDKLARAADLKVPAALAVDSVRYSITDAEARAQWAECISAPMLAGAFAVAWESENTELVGELIEYHSARGTFATAEAPGDVDWSRVTTAPAPISDLEELAQVASGPRIDTGPSLTRLGPLPPLAMDPTAGPVLGRYRRLALERYGQHVTTDESAWTTWP</sequence>